<organism evidence="1 2">
    <name type="scientific">Glycomyces luteolus</name>
    <dbReference type="NCBI Taxonomy" id="2670330"/>
    <lineage>
        <taxon>Bacteria</taxon>
        <taxon>Bacillati</taxon>
        <taxon>Actinomycetota</taxon>
        <taxon>Actinomycetes</taxon>
        <taxon>Glycomycetales</taxon>
        <taxon>Glycomycetaceae</taxon>
        <taxon>Glycomyces</taxon>
    </lineage>
</organism>
<comment type="caution">
    <text evidence="1">The sequence shown here is derived from an EMBL/GenBank/DDBJ whole genome shotgun (WGS) entry which is preliminary data.</text>
</comment>
<dbReference type="EMBL" id="JAPZVP010000017">
    <property type="protein sequence ID" value="MDA1361867.1"/>
    <property type="molecule type" value="Genomic_DNA"/>
</dbReference>
<evidence type="ECO:0008006" key="3">
    <source>
        <dbReference type="Google" id="ProtNLM"/>
    </source>
</evidence>
<keyword evidence="2" id="KW-1185">Reference proteome</keyword>
<name>A0A9X3PB98_9ACTN</name>
<gene>
    <name evidence="1" type="ORF">O1R50_19725</name>
</gene>
<dbReference type="Proteomes" id="UP001146067">
    <property type="component" value="Unassembled WGS sequence"/>
</dbReference>
<protein>
    <recommendedName>
        <fullName evidence="3">Spheroidene monooxygenase</fullName>
    </recommendedName>
</protein>
<dbReference type="CDD" id="cd21650">
    <property type="entry name" value="CrtA-like"/>
    <property type="match status" value="1"/>
</dbReference>
<sequence length="232" mass="25854">MSVHSFHLAPAPVRRSVGAMLRPPAAQGLRHVEVLAGMELGAPVASPRRMQLRQLAVFAEWEDEAALDAFLAEQPLGRALGAGWHVRLEFLRRWGSVRELAHLPAEAGRTDPGEPVVAVTLARVRLPELPRFIHWGRPVERQVRDHPETTLALAAMRPVRTVSTFSVWTSSRAMTGMVFGRGEGDAAARHSAAMAERDRRDFHHEFTTLRFRPLSEHGSWQGRSDLIPKPRG</sequence>
<dbReference type="InterPro" id="IPR049574">
    <property type="entry name" value="CrtA-like"/>
</dbReference>
<dbReference type="RefSeq" id="WP_270111902.1">
    <property type="nucleotide sequence ID" value="NZ_JAPZVP010000017.1"/>
</dbReference>
<proteinExistence type="predicted"/>
<evidence type="ECO:0000313" key="1">
    <source>
        <dbReference type="EMBL" id="MDA1361867.1"/>
    </source>
</evidence>
<dbReference type="AlphaFoldDB" id="A0A9X3PB98"/>
<accession>A0A9X3PB98</accession>
<reference evidence="1" key="1">
    <citation type="submission" date="2022-12" db="EMBL/GenBank/DDBJ databases">
        <title>Gycomyces niveus sp.nov.,a novel actinomycete isolated from soil in Shouguan.</title>
        <authorList>
            <person name="Yang X."/>
        </authorList>
    </citation>
    <scope>NUCLEOTIDE SEQUENCE</scope>
    <source>
        <strain evidence="1">NEAU-A15</strain>
    </source>
</reference>
<evidence type="ECO:0000313" key="2">
    <source>
        <dbReference type="Proteomes" id="UP001146067"/>
    </source>
</evidence>